<organism evidence="7 8">
    <name type="scientific">Steinernema hermaphroditum</name>
    <dbReference type="NCBI Taxonomy" id="289476"/>
    <lineage>
        <taxon>Eukaryota</taxon>
        <taxon>Metazoa</taxon>
        <taxon>Ecdysozoa</taxon>
        <taxon>Nematoda</taxon>
        <taxon>Chromadorea</taxon>
        <taxon>Rhabditida</taxon>
        <taxon>Tylenchina</taxon>
        <taxon>Panagrolaimomorpha</taxon>
        <taxon>Strongyloidoidea</taxon>
        <taxon>Steinernematidae</taxon>
        <taxon>Steinernema</taxon>
    </lineage>
</organism>
<keyword evidence="2 5" id="KW-0812">Transmembrane</keyword>
<evidence type="ECO:0000259" key="6">
    <source>
        <dbReference type="PROSITE" id="PS50262"/>
    </source>
</evidence>
<dbReference type="Proteomes" id="UP001175271">
    <property type="component" value="Unassembled WGS sequence"/>
</dbReference>
<gene>
    <name evidence="7" type="ORF">QR680_000843</name>
</gene>
<evidence type="ECO:0000256" key="2">
    <source>
        <dbReference type="ARBA" id="ARBA00022692"/>
    </source>
</evidence>
<accession>A0AA39GW75</accession>
<keyword evidence="3 5" id="KW-1133">Transmembrane helix</keyword>
<proteinExistence type="predicted"/>
<dbReference type="CDD" id="cd14978">
    <property type="entry name" value="7tmA_FMRFamide_R-like"/>
    <property type="match status" value="1"/>
</dbReference>
<feature type="transmembrane region" description="Helical" evidence="5">
    <location>
        <begin position="39"/>
        <end position="59"/>
    </location>
</feature>
<dbReference type="Pfam" id="PF10324">
    <property type="entry name" value="7TM_GPCR_Srw"/>
    <property type="match status" value="1"/>
</dbReference>
<evidence type="ECO:0000256" key="1">
    <source>
        <dbReference type="ARBA" id="ARBA00004370"/>
    </source>
</evidence>
<dbReference type="PANTHER" id="PTHR46273">
    <property type="entry name" value="MYOSUPPRESSIN RECEPTOR 1, ISOFORM B-RELATED"/>
    <property type="match status" value="1"/>
</dbReference>
<evidence type="ECO:0000256" key="4">
    <source>
        <dbReference type="ARBA" id="ARBA00023136"/>
    </source>
</evidence>
<reference evidence="7" key="1">
    <citation type="submission" date="2023-06" db="EMBL/GenBank/DDBJ databases">
        <title>Genomic analysis of the entomopathogenic nematode Steinernema hermaphroditum.</title>
        <authorList>
            <person name="Schwarz E.M."/>
            <person name="Heppert J.K."/>
            <person name="Baniya A."/>
            <person name="Schwartz H.T."/>
            <person name="Tan C.-H."/>
            <person name="Antoshechkin I."/>
            <person name="Sternberg P.W."/>
            <person name="Goodrich-Blair H."/>
            <person name="Dillman A.R."/>
        </authorList>
    </citation>
    <scope>NUCLEOTIDE SEQUENCE</scope>
    <source>
        <strain evidence="7">PS9179</strain>
        <tissue evidence="7">Whole animal</tissue>
    </source>
</reference>
<dbReference type="InterPro" id="IPR053219">
    <property type="entry name" value="GPCR_Dmsr-1"/>
</dbReference>
<evidence type="ECO:0000313" key="8">
    <source>
        <dbReference type="Proteomes" id="UP001175271"/>
    </source>
</evidence>
<feature type="transmembrane region" description="Helical" evidence="5">
    <location>
        <begin position="147"/>
        <end position="173"/>
    </location>
</feature>
<feature type="domain" description="G-protein coupled receptors family 1 profile" evidence="6">
    <location>
        <begin position="51"/>
        <end position="320"/>
    </location>
</feature>
<comment type="subcellular location">
    <subcellularLocation>
        <location evidence="1">Membrane</location>
    </subcellularLocation>
</comment>
<keyword evidence="8" id="KW-1185">Reference proteome</keyword>
<feature type="transmembrane region" description="Helical" evidence="5">
    <location>
        <begin position="111"/>
        <end position="135"/>
    </location>
</feature>
<dbReference type="PROSITE" id="PS50262">
    <property type="entry name" value="G_PROTEIN_RECEP_F1_2"/>
    <property type="match status" value="1"/>
</dbReference>
<feature type="transmembrane region" description="Helical" evidence="5">
    <location>
        <begin position="301"/>
        <end position="322"/>
    </location>
</feature>
<feature type="transmembrane region" description="Helical" evidence="5">
    <location>
        <begin position="213"/>
        <end position="236"/>
    </location>
</feature>
<feature type="transmembrane region" description="Helical" evidence="5">
    <location>
        <begin position="263"/>
        <end position="289"/>
    </location>
</feature>
<evidence type="ECO:0000256" key="3">
    <source>
        <dbReference type="ARBA" id="ARBA00022989"/>
    </source>
</evidence>
<protein>
    <recommendedName>
        <fullName evidence="6">G-protein coupled receptors family 1 profile domain-containing protein</fullName>
    </recommendedName>
</protein>
<evidence type="ECO:0000256" key="5">
    <source>
        <dbReference type="SAM" id="Phobius"/>
    </source>
</evidence>
<dbReference type="EMBL" id="JAUCMV010000005">
    <property type="protein sequence ID" value="KAK0394626.1"/>
    <property type="molecule type" value="Genomic_DNA"/>
</dbReference>
<dbReference type="Gene3D" id="1.20.1070.10">
    <property type="entry name" value="Rhodopsin 7-helix transmembrane proteins"/>
    <property type="match status" value="1"/>
</dbReference>
<dbReference type="SUPFAM" id="SSF81321">
    <property type="entry name" value="Family A G protein-coupled receptor-like"/>
    <property type="match status" value="1"/>
</dbReference>
<dbReference type="GO" id="GO:0005886">
    <property type="term" value="C:plasma membrane"/>
    <property type="evidence" value="ECO:0007669"/>
    <property type="project" value="TreeGrafter"/>
</dbReference>
<dbReference type="InterPro" id="IPR017452">
    <property type="entry name" value="GPCR_Rhodpsn_7TM"/>
</dbReference>
<keyword evidence="4 5" id="KW-0472">Membrane</keyword>
<sequence>MNFACWMDPPFFDINDNRTQQFLVTLESIRVAYSPVHRYISILLCVFGLFANSVHIWVLTRPQMRDSAVHTVLTCIAMADMGTMISYSIYITRYEFFKRADGYTYGWSMFLKLHVVFSIGLHAISLYLVVLMAYIRYMAIKARYTKWMMPQLACVMSAIVAICIFLLCIPTYLLHSANRVLAENGEAKDPPKYVVTFSEDFIDNHCALLKMNLWLTGIFLKVVPCILLLGFTFALLKKLRENSKKRSALLHISDDKRSDRITYMLLLMLAVFLTTELPQGFLAIFNAIFTSHFHGMVYMNIADFLDLFSLVNCYVGFIVFVTTGSKYRETLMTLLPFLKNRCTNSQTHITYKKGVEHKSKDDMVDFHRQEHV</sequence>
<feature type="transmembrane region" description="Helical" evidence="5">
    <location>
        <begin position="71"/>
        <end position="91"/>
    </location>
</feature>
<name>A0AA39GW75_9BILA</name>
<dbReference type="GO" id="GO:0008528">
    <property type="term" value="F:G protein-coupled peptide receptor activity"/>
    <property type="evidence" value="ECO:0007669"/>
    <property type="project" value="InterPro"/>
</dbReference>
<dbReference type="AlphaFoldDB" id="A0AA39GW75"/>
<evidence type="ECO:0000313" key="7">
    <source>
        <dbReference type="EMBL" id="KAK0394626.1"/>
    </source>
</evidence>
<dbReference type="InterPro" id="IPR019427">
    <property type="entry name" value="7TM_GPCR_serpentine_rcpt_Srw"/>
</dbReference>
<comment type="caution">
    <text evidence="7">The sequence shown here is derived from an EMBL/GenBank/DDBJ whole genome shotgun (WGS) entry which is preliminary data.</text>
</comment>
<dbReference type="PANTHER" id="PTHR46273:SF6">
    <property type="entry name" value="G-PROTEIN COUPLED RECEPTORS FAMILY 1 PROFILE DOMAIN-CONTAINING PROTEIN"/>
    <property type="match status" value="1"/>
</dbReference>